<dbReference type="KEGG" id="chig:CH63R_07352"/>
<evidence type="ECO:0000313" key="5">
    <source>
        <dbReference type="Proteomes" id="UP000092177"/>
    </source>
</evidence>
<evidence type="ECO:0000313" key="2">
    <source>
        <dbReference type="EMBL" id="CCF38774.1"/>
    </source>
</evidence>
<keyword evidence="5" id="KW-1185">Reference proteome</keyword>
<proteinExistence type="predicted"/>
<dbReference type="AlphaFoldDB" id="H1VEX1"/>
<evidence type="ECO:0000313" key="3">
    <source>
        <dbReference type="EMBL" id="OBR08587.1"/>
    </source>
</evidence>
<dbReference type="HOGENOM" id="CLU_007520_1_3_1"/>
<organism evidence="2 4">
    <name type="scientific">Colletotrichum higginsianum (strain IMI 349063)</name>
    <name type="common">Crucifer anthracnose fungus</name>
    <dbReference type="NCBI Taxonomy" id="759273"/>
    <lineage>
        <taxon>Eukaryota</taxon>
        <taxon>Fungi</taxon>
        <taxon>Dikarya</taxon>
        <taxon>Ascomycota</taxon>
        <taxon>Pezizomycotina</taxon>
        <taxon>Sordariomycetes</taxon>
        <taxon>Hypocreomycetidae</taxon>
        <taxon>Glomerellales</taxon>
        <taxon>Glomerellaceae</taxon>
        <taxon>Colletotrichum</taxon>
        <taxon>Colletotrichum destructivum species complex</taxon>
    </lineage>
</organism>
<reference evidence="3" key="3">
    <citation type="submission" date="2016-02" db="EMBL/GenBank/DDBJ databases">
        <title>Resequencing and annotation of the Colletotrichum higginsianum genome.</title>
        <authorList>
            <person name="O'Connell R."/>
            <person name="Zambounis A."/>
            <person name="Thon M."/>
            <person name="Dallery J.-F."/>
        </authorList>
    </citation>
    <scope>NUCLEOTIDE SEQUENCE [LARGE SCALE GENOMIC DNA]</scope>
    <source>
        <strain evidence="3">IMI 349063</strain>
    </source>
</reference>
<dbReference type="GeneID" id="28866434"/>
<dbReference type="PANTHER" id="PTHR33099">
    <property type="entry name" value="FE2OG DIOXYGENASE DOMAIN-CONTAINING PROTEIN"/>
    <property type="match status" value="1"/>
</dbReference>
<dbReference type="Proteomes" id="UP000092177">
    <property type="component" value="Chromosome 5"/>
</dbReference>
<feature type="region of interest" description="Disordered" evidence="1">
    <location>
        <begin position="768"/>
        <end position="790"/>
    </location>
</feature>
<dbReference type="OrthoDB" id="27483at2759"/>
<dbReference type="EMBL" id="LTAN01000005">
    <property type="protein sequence ID" value="OBR08587.1"/>
    <property type="molecule type" value="Genomic_DNA"/>
</dbReference>
<dbReference type="EMBL" id="CACQ02003146">
    <property type="protein sequence ID" value="CCF38774.1"/>
    <property type="molecule type" value="Genomic_DNA"/>
</dbReference>
<reference evidence="2" key="1">
    <citation type="submission" date="2011-12" db="EMBL/GenBank/DDBJ databases">
        <title>The genome sequence of Colletotrichum higginsianum IMI 34906.</title>
        <authorList>
            <person name="Ma L.-J."/>
            <person name="O'Connell R."/>
            <person name="van Themaat E.V.L."/>
            <person name="Stueber K."/>
            <person name="Young S.K."/>
            <person name="Zeng Q."/>
            <person name="Gargeya S."/>
            <person name="Fitzgerald M."/>
            <person name="Haas B."/>
            <person name="Abouelleil A."/>
            <person name="Alvarado L."/>
            <person name="Arachchi H.M."/>
            <person name="Berlin A."/>
            <person name="Chapman S.B."/>
            <person name="Gearin G."/>
            <person name="Goldberg J."/>
            <person name="Griggs A."/>
            <person name="Gujja S."/>
            <person name="Hansen M."/>
            <person name="Heiman D."/>
            <person name="Howarth C."/>
            <person name="Larimer J."/>
            <person name="Lui A."/>
            <person name="MacDonald P.J.P."/>
            <person name="McCowen C."/>
            <person name="Montmayeur A."/>
            <person name="Murphy C."/>
            <person name="Neiman D."/>
            <person name="Pearson M."/>
            <person name="Priest M."/>
            <person name="Roberts A."/>
            <person name="Saif S."/>
            <person name="Shea T."/>
            <person name="Sisk P."/>
            <person name="Stolte C."/>
            <person name="Sykes S."/>
            <person name="Wortman J."/>
            <person name="Nusbaum C."/>
            <person name="Birren B."/>
        </authorList>
    </citation>
    <scope>NUCLEOTIDE SEQUENCE [LARGE SCALE GENOMIC DNA]</scope>
    <source>
        <strain evidence="2">IMI 349063</strain>
    </source>
</reference>
<reference evidence="5" key="4">
    <citation type="journal article" date="2017" name="BMC Genomics">
        <title>Gapless genome assembly of Colletotrichum higginsianum reveals chromosome structure and association of transposable elements with secondary metabolite gene clusters.</title>
        <authorList>
            <person name="Dallery J.-F."/>
            <person name="Lapalu N."/>
            <person name="Zampounis A."/>
            <person name="Pigne S."/>
            <person name="Luyten I."/>
            <person name="Amselem J."/>
            <person name="Wittenberg A.H.J."/>
            <person name="Zhou S."/>
            <person name="de Queiroz M.V."/>
            <person name="Robin G.P."/>
            <person name="Auger A."/>
            <person name="Hainaut M."/>
            <person name="Henrissat B."/>
            <person name="Kim K.-T."/>
            <person name="Lee Y.-H."/>
            <person name="Lespinet O."/>
            <person name="Schwartz D.C."/>
            <person name="Thon M.R."/>
            <person name="O'Connell R.J."/>
        </authorList>
    </citation>
    <scope>NUCLEOTIDE SEQUENCE [LARGE SCALE GENOMIC DNA]</scope>
    <source>
        <strain evidence="5">IMI 349063</strain>
    </source>
</reference>
<dbReference type="eggNOG" id="ENOG502QWAB">
    <property type="taxonomic scope" value="Eukaryota"/>
</dbReference>
<evidence type="ECO:0000313" key="4">
    <source>
        <dbReference type="Proteomes" id="UP000007174"/>
    </source>
</evidence>
<sequence>MAMSTSFPTSANTGDEPSGIEYEDWKNTLLQCLEGIGSFYEIASSSRYTMFPNPGLEIEGHPAFPLPLTSAHAQLIKNACRPASSGREANTPFDTPVQNIWELNRRQFKLLNPEWDAFLKEVATEAAHSLGLTDIGLMLHKLLLHEKGFSSQNYGDTEESPGMIGTLFICLPSEHLGGDVHISFGPDKHHFITAPTSKYDLTALAWYSDVSHKTKEIKSGYRLALTYSIFQRGSDKKSAALVGQQTHMIRKHLLEWQTRFPDTETLIRPLDHSYSEAELSISHMKGYDRDVCRTLHSVASECGVYLFFAHLRPVNPGPGRHGYNVDERDTHAIHRTMYSPNGKPIGFGYTPKPEEMLDLEGDLDNDDERSFTEEEDVEDASDYYRTAAFLVKKKSVHRYMSHISPNSPSGYSFANTNTENMVEMVVDDMRDFMKNQDMGEHARPPILEVLRKALGPNESSRALTPVVVKWALKLKNMGLYQSAMMAAAKSGIEDILESAIKTACGFVEHHFGDVPGHIDWDKWMENVAPMDTVIDVHVTIQNFTSAFKKDAVRDSFFKWGDSKLTDKLDTQASFEISELPFFIVILGGKHSKRDWLKARLITALASSGTRELLYGVLNTVLFWRSHEECPVAELLFEQVFNRSFGRLLLHGADLRPKPAGPGSLTCGPPTRCIPPCRGPLKDFAKIVGQIMHLGLASEGIELLEASCDSILRTKATWCHKKLGGDVTTELIVPLIKIFKEHNIPVTQGAKSLFEVVLREGLYENIPPNPPEPRRWAHRSRTCSKGRDGQGPNCRDCEAMDAFLIAPDQRVWKYQAEKPIHDHLKSQLRAGGDGSDGARYFNISTERTQRAHTMVVEKTGREFLDEVESWKESVWALEARLAPLRDEMVAGMLGSRAYRELVLVEDLRAQIVTSGSSITAGVKREVDGSAIPELYSVKRARL</sequence>
<accession>H1VEX1</accession>
<dbReference type="Proteomes" id="UP000007174">
    <property type="component" value="Unassembled WGS sequence"/>
</dbReference>
<reference evidence="4" key="2">
    <citation type="journal article" date="2012" name="Nat. Genet.">
        <title>Lifestyle transitions in plant pathogenic Colletotrichum fungi deciphered by genome and transcriptome analyses.</title>
        <authorList>
            <person name="O'Connell R.J."/>
            <person name="Thon M.R."/>
            <person name="Hacquard S."/>
            <person name="Amyotte S.G."/>
            <person name="Kleemann J."/>
            <person name="Torres M.F."/>
            <person name="Damm U."/>
            <person name="Buiate E.A."/>
            <person name="Epstein L."/>
            <person name="Alkan N."/>
            <person name="Altmueller J."/>
            <person name="Alvarado-Balderrama L."/>
            <person name="Bauser C.A."/>
            <person name="Becker C."/>
            <person name="Birren B.W."/>
            <person name="Chen Z."/>
            <person name="Choi J."/>
            <person name="Crouch J.A."/>
            <person name="Duvick J.P."/>
            <person name="Farman M.A."/>
            <person name="Gan P."/>
            <person name="Heiman D."/>
            <person name="Henrissat B."/>
            <person name="Howard R.J."/>
            <person name="Kabbage M."/>
            <person name="Koch C."/>
            <person name="Kracher B."/>
            <person name="Kubo Y."/>
            <person name="Law A.D."/>
            <person name="Lebrun M.-H."/>
            <person name="Lee Y.-H."/>
            <person name="Miyara I."/>
            <person name="Moore N."/>
            <person name="Neumann U."/>
            <person name="Nordstroem K."/>
            <person name="Panaccione D.G."/>
            <person name="Panstruga R."/>
            <person name="Place M."/>
            <person name="Proctor R.H."/>
            <person name="Prusky D."/>
            <person name="Rech G."/>
            <person name="Reinhardt R."/>
            <person name="Rollins J.A."/>
            <person name="Rounsley S."/>
            <person name="Schardl C.L."/>
            <person name="Schwartz D.C."/>
            <person name="Shenoy N."/>
            <person name="Shirasu K."/>
            <person name="Sikhakolli U.R."/>
            <person name="Stueber K."/>
            <person name="Sukno S.A."/>
            <person name="Sweigard J.A."/>
            <person name="Takano Y."/>
            <person name="Takahara H."/>
            <person name="Trail F."/>
            <person name="van der Does H.C."/>
            <person name="Voll L.M."/>
            <person name="Will I."/>
            <person name="Young S."/>
            <person name="Zeng Q."/>
            <person name="Zhang J."/>
            <person name="Zhou S."/>
            <person name="Dickman M.B."/>
            <person name="Schulze-Lefert P."/>
            <person name="Ver Loren van Themaat E."/>
            <person name="Ma L.-J."/>
            <person name="Vaillancourt L.J."/>
        </authorList>
    </citation>
    <scope>NUCLEOTIDE SEQUENCE [LARGE SCALE GENOMIC DNA]</scope>
    <source>
        <strain evidence="4">IMI 349063</strain>
    </source>
</reference>
<gene>
    <name evidence="2" type="ORF">CH063_01982</name>
    <name evidence="3" type="ORF">CH63R_07352</name>
</gene>
<dbReference type="VEuPathDB" id="FungiDB:CH63R_07352"/>
<evidence type="ECO:0000256" key="1">
    <source>
        <dbReference type="SAM" id="MobiDB-lite"/>
    </source>
</evidence>
<dbReference type="PANTHER" id="PTHR33099:SF7">
    <property type="entry name" value="MYND-TYPE DOMAIN-CONTAINING PROTEIN"/>
    <property type="match status" value="1"/>
</dbReference>
<dbReference type="RefSeq" id="XP_018157105.1">
    <property type="nucleotide sequence ID" value="XM_018302327.1"/>
</dbReference>
<name>H1VEX1_COLHI</name>
<protein>
    <submittedName>
        <fullName evidence="2">2OG-Fe(II) oxygenase</fullName>
    </submittedName>
</protein>